<name>A0ABQ8FZI9_9PEZI</name>
<keyword evidence="3" id="KW-1185">Reference proteome</keyword>
<evidence type="ECO:0000313" key="2">
    <source>
        <dbReference type="EMBL" id="KAH7031924.1"/>
    </source>
</evidence>
<feature type="compositionally biased region" description="Low complexity" evidence="1">
    <location>
        <begin position="178"/>
        <end position="193"/>
    </location>
</feature>
<reference evidence="2 3" key="1">
    <citation type="journal article" date="2021" name="Nat. Commun.">
        <title>Genetic determinants of endophytism in the Arabidopsis root mycobiome.</title>
        <authorList>
            <person name="Mesny F."/>
            <person name="Miyauchi S."/>
            <person name="Thiergart T."/>
            <person name="Pickel B."/>
            <person name="Atanasova L."/>
            <person name="Karlsson M."/>
            <person name="Huettel B."/>
            <person name="Barry K.W."/>
            <person name="Haridas S."/>
            <person name="Chen C."/>
            <person name="Bauer D."/>
            <person name="Andreopoulos W."/>
            <person name="Pangilinan J."/>
            <person name="LaButti K."/>
            <person name="Riley R."/>
            <person name="Lipzen A."/>
            <person name="Clum A."/>
            <person name="Drula E."/>
            <person name="Henrissat B."/>
            <person name="Kohler A."/>
            <person name="Grigoriev I.V."/>
            <person name="Martin F.M."/>
            <person name="Hacquard S."/>
        </authorList>
    </citation>
    <scope>NUCLEOTIDE SEQUENCE [LARGE SCALE GENOMIC DNA]</scope>
    <source>
        <strain evidence="2 3">MPI-SDFR-AT-0080</strain>
    </source>
</reference>
<feature type="region of interest" description="Disordered" evidence="1">
    <location>
        <begin position="323"/>
        <end position="348"/>
    </location>
</feature>
<feature type="compositionally biased region" description="Basic and acidic residues" evidence="1">
    <location>
        <begin position="77"/>
        <end position="88"/>
    </location>
</feature>
<feature type="region of interest" description="Disordered" evidence="1">
    <location>
        <begin position="1"/>
        <end position="223"/>
    </location>
</feature>
<dbReference type="Proteomes" id="UP000774617">
    <property type="component" value="Unassembled WGS sequence"/>
</dbReference>
<comment type="caution">
    <text evidence="2">The sequence shown here is derived from an EMBL/GenBank/DDBJ whole genome shotgun (WGS) entry which is preliminary data.</text>
</comment>
<sequence>MTSITRATNPSAHAMSPYSSSTNSQHLHRQHRRSSPPNWRISPLPSPTPFTTLEAALRSVSLSPETDDPPSPYYDRSPPEKSRSRATKDAAPLPPLSSSRGSPSSSNYSPATTSSSSSSSSSLLSLSLSPVSTAPTEAGPHPAGKTTTPTATTARKGSMADRGLSFHLPLLPTPPPASSSSSSSSASHPHSTSRSITGRLRHSYTWPLSPGDIEDNEDSGSDARGAFFTMRWLASSSSRSSSSSSSSPGTRQLGCDEDGSEGSVDTVVRRGLAGEDGASDAEAVQAALRRELPPGIEEARGFWDFGGDGDVLRGRRMWRARSEEAAAATEEEEEEEEKKGEKEIEPPGAAVMMIRASERRRSESGAALRGYRMQCAECGRCKPERSRFCCSWPPVRMMLFGAGGRRKW</sequence>
<protein>
    <submittedName>
        <fullName evidence="2">Uncharacterized protein</fullName>
    </submittedName>
</protein>
<accession>A0ABQ8FZI9</accession>
<evidence type="ECO:0000313" key="3">
    <source>
        <dbReference type="Proteomes" id="UP000774617"/>
    </source>
</evidence>
<feature type="compositionally biased region" description="Low complexity" evidence="1">
    <location>
        <begin position="236"/>
        <end position="247"/>
    </location>
</feature>
<proteinExistence type="predicted"/>
<evidence type="ECO:0000256" key="1">
    <source>
        <dbReference type="SAM" id="MobiDB-lite"/>
    </source>
</evidence>
<feature type="region of interest" description="Disordered" evidence="1">
    <location>
        <begin position="236"/>
        <end position="279"/>
    </location>
</feature>
<feature type="compositionally biased region" description="Polar residues" evidence="1">
    <location>
        <begin position="1"/>
        <end position="25"/>
    </location>
</feature>
<organism evidence="2 3">
    <name type="scientific">Macrophomina phaseolina</name>
    <dbReference type="NCBI Taxonomy" id="35725"/>
    <lineage>
        <taxon>Eukaryota</taxon>
        <taxon>Fungi</taxon>
        <taxon>Dikarya</taxon>
        <taxon>Ascomycota</taxon>
        <taxon>Pezizomycotina</taxon>
        <taxon>Dothideomycetes</taxon>
        <taxon>Dothideomycetes incertae sedis</taxon>
        <taxon>Botryosphaeriales</taxon>
        <taxon>Botryosphaeriaceae</taxon>
        <taxon>Macrophomina</taxon>
    </lineage>
</organism>
<gene>
    <name evidence="2" type="ORF">B0J12DRAFT_704017</name>
</gene>
<feature type="compositionally biased region" description="Low complexity" evidence="1">
    <location>
        <begin position="96"/>
        <end position="157"/>
    </location>
</feature>
<dbReference type="EMBL" id="JAGTJR010000042">
    <property type="protein sequence ID" value="KAH7031924.1"/>
    <property type="molecule type" value="Genomic_DNA"/>
</dbReference>